<protein>
    <submittedName>
        <fullName evidence="1">Uncharacterized protein</fullName>
    </submittedName>
</protein>
<name>A0A2I0HL53_PUNGR</name>
<organism evidence="1 2">
    <name type="scientific">Punica granatum</name>
    <name type="common">Pomegranate</name>
    <dbReference type="NCBI Taxonomy" id="22663"/>
    <lineage>
        <taxon>Eukaryota</taxon>
        <taxon>Viridiplantae</taxon>
        <taxon>Streptophyta</taxon>
        <taxon>Embryophyta</taxon>
        <taxon>Tracheophyta</taxon>
        <taxon>Spermatophyta</taxon>
        <taxon>Magnoliopsida</taxon>
        <taxon>eudicotyledons</taxon>
        <taxon>Gunneridae</taxon>
        <taxon>Pentapetalae</taxon>
        <taxon>rosids</taxon>
        <taxon>malvids</taxon>
        <taxon>Myrtales</taxon>
        <taxon>Lythraceae</taxon>
        <taxon>Punica</taxon>
    </lineage>
</organism>
<sequence>MDFLLTFPCEIIFNTRPHHSPYRRETTPAILPLLDYVEDFKRDFYFRTRIPIVTPFISHEFHTRALVWCEFPRIACVLPQDHYFGL</sequence>
<keyword evidence="2" id="KW-1185">Reference proteome</keyword>
<gene>
    <name evidence="1" type="ORF">CRG98_047174</name>
</gene>
<comment type="caution">
    <text evidence="1">The sequence shown here is derived from an EMBL/GenBank/DDBJ whole genome shotgun (WGS) entry which is preliminary data.</text>
</comment>
<reference evidence="1 2" key="1">
    <citation type="submission" date="2017-11" db="EMBL/GenBank/DDBJ databases">
        <title>De-novo sequencing of pomegranate (Punica granatum L.) genome.</title>
        <authorList>
            <person name="Akparov Z."/>
            <person name="Amiraslanov A."/>
            <person name="Hajiyeva S."/>
            <person name="Abbasov M."/>
            <person name="Kaur K."/>
            <person name="Hamwieh A."/>
            <person name="Solovyev V."/>
            <person name="Salamov A."/>
            <person name="Braich B."/>
            <person name="Kosarev P."/>
            <person name="Mahmoud A."/>
            <person name="Hajiyev E."/>
            <person name="Babayeva S."/>
            <person name="Izzatullayeva V."/>
            <person name="Mammadov A."/>
            <person name="Mammadov A."/>
            <person name="Sharifova S."/>
            <person name="Ojaghi J."/>
            <person name="Eynullazada K."/>
            <person name="Bayramov B."/>
            <person name="Abdulazimova A."/>
            <person name="Shahmuradov I."/>
        </authorList>
    </citation>
    <scope>NUCLEOTIDE SEQUENCE [LARGE SCALE GENOMIC DNA]</scope>
    <source>
        <strain evidence="2">cv. AG2017</strain>
        <tissue evidence="1">Leaf</tissue>
    </source>
</reference>
<dbReference type="EMBL" id="PGOL01007653">
    <property type="protein sequence ID" value="PKI32434.1"/>
    <property type="molecule type" value="Genomic_DNA"/>
</dbReference>
<evidence type="ECO:0000313" key="1">
    <source>
        <dbReference type="EMBL" id="PKI32434.1"/>
    </source>
</evidence>
<evidence type="ECO:0000313" key="2">
    <source>
        <dbReference type="Proteomes" id="UP000233551"/>
    </source>
</evidence>
<dbReference type="Proteomes" id="UP000233551">
    <property type="component" value="Unassembled WGS sequence"/>
</dbReference>
<proteinExistence type="predicted"/>
<dbReference type="AlphaFoldDB" id="A0A2I0HL53"/>
<accession>A0A2I0HL53</accession>